<reference evidence="1 2" key="1">
    <citation type="submission" date="2016-10" db="EMBL/GenBank/DDBJ databases">
        <authorList>
            <person name="de Groot N.N."/>
        </authorList>
    </citation>
    <scope>NUCLEOTIDE SEQUENCE [LARGE SCALE GENOMIC DNA]</scope>
    <source>
        <strain evidence="1 2">LMG 24775</strain>
    </source>
</reference>
<dbReference type="AlphaFoldDB" id="A0A1H3UAZ5"/>
<organism evidence="1 2">
    <name type="scientific">Delftia lacustris</name>
    <dbReference type="NCBI Taxonomy" id="558537"/>
    <lineage>
        <taxon>Bacteria</taxon>
        <taxon>Pseudomonadati</taxon>
        <taxon>Pseudomonadota</taxon>
        <taxon>Betaproteobacteria</taxon>
        <taxon>Burkholderiales</taxon>
        <taxon>Comamonadaceae</taxon>
        <taxon>Delftia</taxon>
    </lineage>
</organism>
<sequence length="51" mass="5854">MKVSSRLRKTYPGIFSDEDLVKRVERAVFKAFELLSGDDDEVVPRLDVVAR</sequence>
<dbReference type="RefSeq" id="WP_016454518.1">
    <property type="nucleotide sequence ID" value="NZ_FNPE01000041.1"/>
</dbReference>
<name>A0A1H3UAZ5_9BURK</name>
<proteinExistence type="predicted"/>
<evidence type="ECO:0000313" key="2">
    <source>
        <dbReference type="Proteomes" id="UP000183417"/>
    </source>
</evidence>
<accession>A0A1H3UAZ5</accession>
<evidence type="ECO:0000313" key="1">
    <source>
        <dbReference type="EMBL" id="SDZ59602.1"/>
    </source>
</evidence>
<dbReference type="Proteomes" id="UP000183417">
    <property type="component" value="Unassembled WGS sequence"/>
</dbReference>
<dbReference type="EMBL" id="FNPE01000041">
    <property type="protein sequence ID" value="SDZ59602.1"/>
    <property type="molecule type" value="Genomic_DNA"/>
</dbReference>
<protein>
    <submittedName>
        <fullName evidence="1">Uncharacterized protein</fullName>
    </submittedName>
</protein>
<gene>
    <name evidence="1" type="ORF">SAMN05421547_1412</name>
</gene>